<dbReference type="Pfam" id="PF18701">
    <property type="entry name" value="DUF5641"/>
    <property type="match status" value="1"/>
</dbReference>
<feature type="region of interest" description="Disordered" evidence="1">
    <location>
        <begin position="284"/>
        <end position="328"/>
    </location>
</feature>
<feature type="domain" description="DUF5641" evidence="2">
    <location>
        <begin position="175"/>
        <end position="275"/>
    </location>
</feature>
<reference evidence="3 4" key="2">
    <citation type="submission" date="2018-11" db="EMBL/GenBank/DDBJ databases">
        <authorList>
            <consortium name="Pathogen Informatics"/>
        </authorList>
    </citation>
    <scope>NUCLEOTIDE SEQUENCE [LARGE SCALE GENOMIC DNA]</scope>
</reference>
<dbReference type="OrthoDB" id="5870116at2759"/>
<evidence type="ECO:0000313" key="3">
    <source>
        <dbReference type="EMBL" id="VDK18233.1"/>
    </source>
</evidence>
<dbReference type="PANTHER" id="PTHR47331">
    <property type="entry name" value="PHD-TYPE DOMAIN-CONTAINING PROTEIN"/>
    <property type="match status" value="1"/>
</dbReference>
<feature type="compositionally biased region" description="Polar residues" evidence="1">
    <location>
        <begin position="316"/>
        <end position="328"/>
    </location>
</feature>
<dbReference type="Proteomes" id="UP000267096">
    <property type="component" value="Unassembled WGS sequence"/>
</dbReference>
<dbReference type="EMBL" id="UYRR01000812">
    <property type="protein sequence ID" value="VDK18233.1"/>
    <property type="molecule type" value="Genomic_DNA"/>
</dbReference>
<dbReference type="PANTHER" id="PTHR47331:SF1">
    <property type="entry name" value="GAG-LIKE PROTEIN"/>
    <property type="match status" value="1"/>
</dbReference>
<evidence type="ECO:0000256" key="1">
    <source>
        <dbReference type="SAM" id="MobiDB-lite"/>
    </source>
</evidence>
<dbReference type="WBParaSite" id="ASIM_0000103101-mRNA-1">
    <property type="protein sequence ID" value="ASIM_0000103101-mRNA-1"/>
    <property type="gene ID" value="ASIM_0000103101"/>
</dbReference>
<evidence type="ECO:0000313" key="5">
    <source>
        <dbReference type="WBParaSite" id="ASIM_0000103101-mRNA-1"/>
    </source>
</evidence>
<accession>A0A0M3J0J3</accession>
<name>A0A0M3J0J3_ANISI</name>
<protein>
    <submittedName>
        <fullName evidence="5">DUF5641 domain-containing protein</fullName>
    </submittedName>
</protein>
<sequence length="527" mass="60769">MLDEETSVCPVIRQEQSNVHNQLLDSKRFSKWSKLVRVAAYVRRMADIMKGERNFPEKLTPEEIKRAEMMIIRQAQEEKIDDETKKKWSLIMEDDVWKCQGRMQNMEEELRTLVADAEGIINSRPITQVADDSNEVLRPIDFLVPQVQMNILSDEGDNDEEYFVSKLSTKDNLKKRWHQTKMIINKFWEIWKTNYLAILRNRTQKEHKGPRSFISRPPRLHEIVLVAEENVPRGNWLLGRIIEIRMGAGNAIRTARVQMPNGNIWTRPLNHLCPLEADIQLSNETANHPPNADQDNPILHPQNEPNLDEEDEEMPENSSQPKQISKKTPTAANLVNAAVIKPVGKFWPIFFLLIAMTQLTTASMKMGSDCESSNYGAFMRFPKTRNCSTIGQQHDFVKKLIVTIHSRIPMKLSAGACSKIIRTVCTRSFLRWWLEVTMDETTIEPMKLEDCLAMNQNKRFNDVALLAVGENKWESQVPTHYSYATLENLQAVLSNGTIAQQKDEQYGGMLVQFKRNVHMKKLELTAL</sequence>
<gene>
    <name evidence="3" type="ORF">ASIM_LOCUS926</name>
</gene>
<organism evidence="5">
    <name type="scientific">Anisakis simplex</name>
    <name type="common">Herring worm</name>
    <dbReference type="NCBI Taxonomy" id="6269"/>
    <lineage>
        <taxon>Eukaryota</taxon>
        <taxon>Metazoa</taxon>
        <taxon>Ecdysozoa</taxon>
        <taxon>Nematoda</taxon>
        <taxon>Chromadorea</taxon>
        <taxon>Rhabditida</taxon>
        <taxon>Spirurina</taxon>
        <taxon>Ascaridomorpha</taxon>
        <taxon>Ascaridoidea</taxon>
        <taxon>Anisakidae</taxon>
        <taxon>Anisakis</taxon>
        <taxon>Anisakis simplex complex</taxon>
    </lineage>
</organism>
<proteinExistence type="predicted"/>
<evidence type="ECO:0000313" key="4">
    <source>
        <dbReference type="Proteomes" id="UP000267096"/>
    </source>
</evidence>
<feature type="compositionally biased region" description="Acidic residues" evidence="1">
    <location>
        <begin position="306"/>
        <end position="315"/>
    </location>
</feature>
<dbReference type="AlphaFoldDB" id="A0A0M3J0J3"/>
<evidence type="ECO:0000259" key="2">
    <source>
        <dbReference type="Pfam" id="PF18701"/>
    </source>
</evidence>
<dbReference type="InterPro" id="IPR040676">
    <property type="entry name" value="DUF5641"/>
</dbReference>
<keyword evidence="4" id="KW-1185">Reference proteome</keyword>
<reference evidence="5" key="1">
    <citation type="submission" date="2017-02" db="UniProtKB">
        <authorList>
            <consortium name="WormBaseParasite"/>
        </authorList>
    </citation>
    <scope>IDENTIFICATION</scope>
</reference>